<sequence>MNKDNLVEQIFYTSKNMCGTWPVATLTEIALLCKQMSLKQRDLFVQQLFTGTQWQELENQSKLKIAQLLVSLKSFFYPDIYSSIQTQQDLIREAANTIENGKLSDSTKKVILSLITSPSQNK</sequence>
<dbReference type="KEGG" id="tva:4749335"/>
<dbReference type="SMR" id="A2FTX3"/>
<dbReference type="VEuPathDB" id="TrichDB:TVAG_001880"/>
<name>A2FTX3_TRIV3</name>
<evidence type="ECO:0000313" key="1">
    <source>
        <dbReference type="EMBL" id="EAX91636.1"/>
    </source>
</evidence>
<dbReference type="AlphaFoldDB" id="A2FTX3"/>
<accession>A2FTX3</accession>
<dbReference type="EMBL" id="DS114020">
    <property type="protein sequence ID" value="EAX91636.1"/>
    <property type="molecule type" value="Genomic_DNA"/>
</dbReference>
<dbReference type="RefSeq" id="XP_001304566.1">
    <property type="nucleotide sequence ID" value="XM_001304565.1"/>
</dbReference>
<organism evidence="1 2">
    <name type="scientific">Trichomonas vaginalis (strain ATCC PRA-98 / G3)</name>
    <dbReference type="NCBI Taxonomy" id="412133"/>
    <lineage>
        <taxon>Eukaryota</taxon>
        <taxon>Metamonada</taxon>
        <taxon>Parabasalia</taxon>
        <taxon>Trichomonadida</taxon>
        <taxon>Trichomonadidae</taxon>
        <taxon>Trichomonas</taxon>
    </lineage>
</organism>
<reference evidence="1" key="1">
    <citation type="submission" date="2006-10" db="EMBL/GenBank/DDBJ databases">
        <authorList>
            <person name="Amadeo P."/>
            <person name="Zhao Q."/>
            <person name="Wortman J."/>
            <person name="Fraser-Liggett C."/>
            <person name="Carlton J."/>
        </authorList>
    </citation>
    <scope>NUCLEOTIDE SEQUENCE</scope>
    <source>
        <strain evidence="1">G3</strain>
    </source>
</reference>
<protein>
    <submittedName>
        <fullName evidence="1">Uncharacterized protein</fullName>
    </submittedName>
</protein>
<evidence type="ECO:0000313" key="2">
    <source>
        <dbReference type="Proteomes" id="UP000001542"/>
    </source>
</evidence>
<dbReference type="VEuPathDB" id="TrichDB:TVAGG3_0130280"/>
<gene>
    <name evidence="1" type="ORF">TVAG_001880</name>
</gene>
<dbReference type="Proteomes" id="UP000001542">
    <property type="component" value="Unassembled WGS sequence"/>
</dbReference>
<dbReference type="InParanoid" id="A2FTX3"/>
<keyword evidence="2" id="KW-1185">Reference proteome</keyword>
<reference evidence="1" key="2">
    <citation type="journal article" date="2007" name="Science">
        <title>Draft genome sequence of the sexually transmitted pathogen Trichomonas vaginalis.</title>
        <authorList>
            <person name="Carlton J.M."/>
            <person name="Hirt R.P."/>
            <person name="Silva J.C."/>
            <person name="Delcher A.L."/>
            <person name="Schatz M."/>
            <person name="Zhao Q."/>
            <person name="Wortman J.R."/>
            <person name="Bidwell S.L."/>
            <person name="Alsmark U.C.M."/>
            <person name="Besteiro S."/>
            <person name="Sicheritz-Ponten T."/>
            <person name="Noel C.J."/>
            <person name="Dacks J.B."/>
            <person name="Foster P.G."/>
            <person name="Simillion C."/>
            <person name="Van de Peer Y."/>
            <person name="Miranda-Saavedra D."/>
            <person name="Barton G.J."/>
            <person name="Westrop G.D."/>
            <person name="Mueller S."/>
            <person name="Dessi D."/>
            <person name="Fiori P.L."/>
            <person name="Ren Q."/>
            <person name="Paulsen I."/>
            <person name="Zhang H."/>
            <person name="Bastida-Corcuera F.D."/>
            <person name="Simoes-Barbosa A."/>
            <person name="Brown M.T."/>
            <person name="Hayes R.D."/>
            <person name="Mukherjee M."/>
            <person name="Okumura C.Y."/>
            <person name="Schneider R."/>
            <person name="Smith A.J."/>
            <person name="Vanacova S."/>
            <person name="Villalvazo M."/>
            <person name="Haas B.J."/>
            <person name="Pertea M."/>
            <person name="Feldblyum T.V."/>
            <person name="Utterback T.R."/>
            <person name="Shu C.L."/>
            <person name="Osoegawa K."/>
            <person name="de Jong P.J."/>
            <person name="Hrdy I."/>
            <person name="Horvathova L."/>
            <person name="Zubacova Z."/>
            <person name="Dolezal P."/>
            <person name="Malik S.B."/>
            <person name="Logsdon J.M. Jr."/>
            <person name="Henze K."/>
            <person name="Gupta A."/>
            <person name="Wang C.C."/>
            <person name="Dunne R.L."/>
            <person name="Upcroft J.A."/>
            <person name="Upcroft P."/>
            <person name="White O."/>
            <person name="Salzberg S.L."/>
            <person name="Tang P."/>
            <person name="Chiu C.-H."/>
            <person name="Lee Y.-S."/>
            <person name="Embley T.M."/>
            <person name="Coombs G.H."/>
            <person name="Mottram J.C."/>
            <person name="Tachezy J."/>
            <person name="Fraser-Liggett C.M."/>
            <person name="Johnson P.J."/>
        </authorList>
    </citation>
    <scope>NUCLEOTIDE SEQUENCE [LARGE SCALE GENOMIC DNA]</scope>
    <source>
        <strain evidence="1">G3</strain>
    </source>
</reference>
<proteinExistence type="predicted"/>